<keyword evidence="3" id="KW-1185">Reference proteome</keyword>
<accession>A0A2S9H0W1</accession>
<dbReference type="InterPro" id="IPR053733">
    <property type="entry name" value="Heme_Transport_Util_sf"/>
</dbReference>
<dbReference type="CDD" id="cd16831">
    <property type="entry name" value="HemS-like_C"/>
    <property type="match status" value="1"/>
</dbReference>
<protein>
    <submittedName>
        <fullName evidence="2">Putative heme degradation protein</fullName>
    </submittedName>
</protein>
<organism evidence="2 3">
    <name type="scientific">Solimicrobium silvestre</name>
    <dbReference type="NCBI Taxonomy" id="2099400"/>
    <lineage>
        <taxon>Bacteria</taxon>
        <taxon>Pseudomonadati</taxon>
        <taxon>Pseudomonadota</taxon>
        <taxon>Betaproteobacteria</taxon>
        <taxon>Burkholderiales</taxon>
        <taxon>Oxalobacteraceae</taxon>
        <taxon>Solimicrobium</taxon>
    </lineage>
</organism>
<comment type="caution">
    <text evidence="2">The sequence shown here is derived from an EMBL/GenBank/DDBJ whole genome shotgun (WGS) entry which is preliminary data.</text>
</comment>
<dbReference type="AlphaFoldDB" id="A0A2S9H0W1"/>
<feature type="domain" description="Haemin-degrading HemS/ChuX" evidence="1">
    <location>
        <begin position="42"/>
        <end position="173"/>
    </location>
</feature>
<name>A0A2S9H0W1_9BURK</name>
<dbReference type="OrthoDB" id="316630at2"/>
<dbReference type="Gene3D" id="3.40.1570.10">
    <property type="entry name" value="HemS/ChuS/ChuX like domains"/>
    <property type="match status" value="2"/>
</dbReference>
<dbReference type="Pfam" id="PF05171">
    <property type="entry name" value="HemS"/>
    <property type="match status" value="2"/>
</dbReference>
<dbReference type="Proteomes" id="UP000237839">
    <property type="component" value="Unassembled WGS sequence"/>
</dbReference>
<reference evidence="2 3" key="1">
    <citation type="submission" date="2018-02" db="EMBL/GenBank/DDBJ databases">
        <title>Solimicrobium silvestre gen. nov., sp. nov., isolated from alpine forest soil.</title>
        <authorList>
            <person name="Margesin R."/>
            <person name="Albuquerque L."/>
            <person name="Zhang D.-C."/>
            <person name="Froufe H.J.C."/>
            <person name="Severino R."/>
            <person name="Roxo I."/>
            <person name="Egas C."/>
            <person name="Da Costa M.S."/>
        </authorList>
    </citation>
    <scope>NUCLEOTIDE SEQUENCE [LARGE SCALE GENOMIC DNA]</scope>
    <source>
        <strain evidence="2 3">S20-91</strain>
    </source>
</reference>
<dbReference type="EMBL" id="PUGF01000006">
    <property type="protein sequence ID" value="PRC93625.1"/>
    <property type="molecule type" value="Genomic_DNA"/>
</dbReference>
<gene>
    <name evidence="2" type="ORF">S2091_1626</name>
</gene>
<evidence type="ECO:0000313" key="2">
    <source>
        <dbReference type="EMBL" id="PRC93625.1"/>
    </source>
</evidence>
<dbReference type="GO" id="GO:0006826">
    <property type="term" value="P:iron ion transport"/>
    <property type="evidence" value="ECO:0007669"/>
    <property type="project" value="InterPro"/>
</dbReference>
<dbReference type="SUPFAM" id="SSF144064">
    <property type="entry name" value="Heme iron utilization protein-like"/>
    <property type="match status" value="1"/>
</dbReference>
<sequence length="358" mass="40442">MQSNVQKNYSESSDLSTDLQARYQKLKQQTKIRVRDAAQQLGVSEAELVASGMNENVIRLDGPFHDLMARIHELGTVMALTRNESVVHEKDGIYLNMSCQGEVGMALGAEIDLRIFYRHWHHGFAVIDMLETEHETRAQRSLQFFDAQGTAVHKIYLRNHSNVTAFSQLVSDFASQDQTSQLAILPAAVKSRIKPDQEIDVDGLRAAWSSMQDTHEFFGLLKKFEADRHQALRLTKTEFAYQVSLSSVRLLLQTVAMRATPIMVFVGNQGMIQIHSGPIQNVKVMDSWLNILDPGFNLHLREDDIASVWVVKKPTADGIVTSLELFNADNENITMFFGQRKPGKPELTEWQDAINELS</sequence>
<evidence type="ECO:0000259" key="1">
    <source>
        <dbReference type="Pfam" id="PF05171"/>
    </source>
</evidence>
<dbReference type="InterPro" id="IPR007845">
    <property type="entry name" value="HemS/ChuX_dom"/>
</dbReference>
<proteinExistence type="predicted"/>
<feature type="domain" description="Haemin-degrading HemS/ChuX" evidence="1">
    <location>
        <begin position="226"/>
        <end position="357"/>
    </location>
</feature>
<dbReference type="CDD" id="cd16830">
    <property type="entry name" value="HemS-like_N"/>
    <property type="match status" value="1"/>
</dbReference>
<evidence type="ECO:0000313" key="3">
    <source>
        <dbReference type="Proteomes" id="UP000237839"/>
    </source>
</evidence>